<protein>
    <recommendedName>
        <fullName evidence="4">MotA/TolQ/ExbB proton channel domain-containing protein</fullName>
    </recommendedName>
</protein>
<gene>
    <name evidence="2" type="ordered locus">Acfer_1263</name>
</gene>
<dbReference type="GeneID" id="78334962"/>
<evidence type="ECO:0000313" key="3">
    <source>
        <dbReference type="Proteomes" id="UP000001902"/>
    </source>
</evidence>
<organism evidence="2 3">
    <name type="scientific">Acidaminococcus fermentans (strain ATCC 25085 / DSM 20731 / CCUG 9996 / CIP 106432 / VR4)</name>
    <dbReference type="NCBI Taxonomy" id="591001"/>
    <lineage>
        <taxon>Bacteria</taxon>
        <taxon>Bacillati</taxon>
        <taxon>Bacillota</taxon>
        <taxon>Negativicutes</taxon>
        <taxon>Acidaminococcales</taxon>
        <taxon>Acidaminococcaceae</taxon>
        <taxon>Acidaminococcus</taxon>
    </lineage>
</organism>
<dbReference type="eggNOG" id="COG1511">
    <property type="taxonomic scope" value="Bacteria"/>
</dbReference>
<dbReference type="InterPro" id="IPR027267">
    <property type="entry name" value="AH/BAR_dom_sf"/>
</dbReference>
<keyword evidence="3" id="KW-1185">Reference proteome</keyword>
<sequence>MGNWLSWISDFFYLLFIIAAGFCILWFFRISKAGSFVEQIISVLQNYSRESIRENYGNLQEEMGQAPYDSIWKKFERTLFKSKAEGVLMTQDPEAFYNDQTLLDNLPLDLFHAMPGIFTGLGLLGTFAGITAGISGIDLGNVETMKSGIEVLLSGTQTAFVTSVVGLILALVYNLVDSWIYRPYTKKLDTLIDQLNTLFPSKSLEEFLSHQAEQAEDQTDAMRELNGELVGRLEDMFVKLSQSIDVALKNNLTESFTQSLEPVFQDLNQSIDKLGSSAGDTLSKSIEQGAGDQIQGLAVTLQDFQGKMGSMMEVSERLNAENTARLQGSVELMVTKLNEAMDANIQKQAITSDASQTAMKQLVEEMNTNLKAALEQMVEAGRTANQALLQTTEATRGTIQEITDTMSRSTRTQKEEMIQVTANMKDSVLEVLKQLQHDMQERNRTMDAYMAGLKEMLGHNREIMASAGKTADKFALASTPMQKVADTLGSQLNLVVSASNQFNSHVDQNVQKLVQVSQSSQKDLELIRDSMSTMRSAWENYQQTFQGVSREMRDATDTLARTLEQYNTSTSKWLSETLGQYDKSIKEAMNSVSTINQSLSDSIQDLSDAMDKNRRH</sequence>
<dbReference type="RefSeq" id="WP_012938611.1">
    <property type="nucleotide sequence ID" value="NC_013740.1"/>
</dbReference>
<keyword evidence="1" id="KW-1133">Transmembrane helix</keyword>
<dbReference type="STRING" id="591001.Acfer_1263"/>
<evidence type="ECO:0000313" key="2">
    <source>
        <dbReference type="EMBL" id="ADB47624.1"/>
    </source>
</evidence>
<dbReference type="NCBIfam" id="NF033915">
    <property type="entry name" value="antiphage_ZorA_2"/>
    <property type="match status" value="1"/>
</dbReference>
<dbReference type="EMBL" id="CP001859">
    <property type="protein sequence ID" value="ADB47624.1"/>
    <property type="molecule type" value="Genomic_DNA"/>
</dbReference>
<dbReference type="Gene3D" id="1.20.1270.60">
    <property type="entry name" value="Arfaptin homology (AH) domain/BAR domain"/>
    <property type="match status" value="1"/>
</dbReference>
<evidence type="ECO:0000256" key="1">
    <source>
        <dbReference type="SAM" id="Phobius"/>
    </source>
</evidence>
<dbReference type="HOGENOM" id="CLU_443228_0_0_9"/>
<dbReference type="Proteomes" id="UP000001902">
    <property type="component" value="Chromosome"/>
</dbReference>
<evidence type="ECO:0008006" key="4">
    <source>
        <dbReference type="Google" id="ProtNLM"/>
    </source>
</evidence>
<keyword evidence="1" id="KW-0472">Membrane</keyword>
<feature type="transmembrane region" description="Helical" evidence="1">
    <location>
        <begin position="117"/>
        <end position="137"/>
    </location>
</feature>
<feature type="transmembrane region" description="Helical" evidence="1">
    <location>
        <begin position="157"/>
        <end position="176"/>
    </location>
</feature>
<proteinExistence type="predicted"/>
<dbReference type="KEGG" id="afn:Acfer_1263"/>
<feature type="transmembrane region" description="Helical" evidence="1">
    <location>
        <begin position="12"/>
        <end position="28"/>
    </location>
</feature>
<name>D2RKM2_ACIFV</name>
<dbReference type="AlphaFoldDB" id="D2RKM2"/>
<accession>D2RKM2</accession>
<reference evidence="2 3" key="1">
    <citation type="journal article" date="2010" name="Stand. Genomic Sci.">
        <title>Complete genome sequence of Acidaminococcus fermentans type strain (VR4).</title>
        <authorList>
            <person name="Chang Y.J."/>
            <person name="Pukall R."/>
            <person name="Saunders E."/>
            <person name="Lapidus A."/>
            <person name="Copeland A."/>
            <person name="Nolan M."/>
            <person name="Glavina Del Rio T."/>
            <person name="Lucas S."/>
            <person name="Chen F."/>
            <person name="Tice H."/>
            <person name="Cheng J.F."/>
            <person name="Han C."/>
            <person name="Detter J.C."/>
            <person name="Bruce D."/>
            <person name="Goodwin L."/>
            <person name="Pitluck S."/>
            <person name="Mikhailova N."/>
            <person name="Liolios K."/>
            <person name="Pati A."/>
            <person name="Ivanova N."/>
            <person name="Mavromatis K."/>
            <person name="Chen A."/>
            <person name="Palaniappan K."/>
            <person name="Land M."/>
            <person name="Hauser L."/>
            <person name="Jeffries C.D."/>
            <person name="Brettin T."/>
            <person name="Rohde M."/>
            <person name="Goker M."/>
            <person name="Bristow J."/>
            <person name="Eisen J.A."/>
            <person name="Markowitz V."/>
            <person name="Hugenholtz P."/>
            <person name="Kyrpides N.C."/>
            <person name="Klenk H.P."/>
        </authorList>
    </citation>
    <scope>NUCLEOTIDE SEQUENCE [LARGE SCALE GENOMIC DNA]</scope>
    <source>
        <strain evidence="3">ATCC 25085 / DSM 20731 / CCUG 9996 / CIP 106432 / VR4</strain>
    </source>
</reference>
<keyword evidence="1" id="KW-0812">Transmembrane</keyword>